<accession>A0A0R0CTD0</accession>
<feature type="transmembrane region" description="Helical" evidence="6">
    <location>
        <begin position="200"/>
        <end position="221"/>
    </location>
</feature>
<dbReference type="PANTHER" id="PTHR36115">
    <property type="entry name" value="PROLINE-RICH ANTIGEN HOMOLOG-RELATED"/>
    <property type="match status" value="1"/>
</dbReference>
<dbReference type="PATRIC" id="fig|344882.3.peg.291"/>
<dbReference type="Pfam" id="PF14237">
    <property type="entry name" value="GYF_2"/>
    <property type="match status" value="1"/>
</dbReference>
<keyword evidence="10" id="KW-1185">Reference proteome</keyword>
<feature type="domain" description="GYF" evidence="8">
    <location>
        <begin position="4"/>
        <end position="52"/>
    </location>
</feature>
<proteinExistence type="predicted"/>
<keyword evidence="2" id="KW-1003">Cell membrane</keyword>
<evidence type="ECO:0000259" key="8">
    <source>
        <dbReference type="Pfam" id="PF14237"/>
    </source>
</evidence>
<dbReference type="InterPro" id="IPR010432">
    <property type="entry name" value="RDD"/>
</dbReference>
<reference evidence="9 10" key="1">
    <citation type="submission" date="2015-05" db="EMBL/GenBank/DDBJ databases">
        <title>Genome sequencing and analysis of members of genus Stenotrophomonas.</title>
        <authorList>
            <person name="Patil P.P."/>
            <person name="Midha S."/>
            <person name="Patil P.B."/>
        </authorList>
    </citation>
    <scope>NUCLEOTIDE SEQUENCE [LARGE SCALE GENOMIC DNA]</scope>
    <source>
        <strain evidence="9 10">DSM 21858</strain>
    </source>
</reference>
<comment type="caution">
    <text evidence="9">The sequence shown here is derived from an EMBL/GenBank/DDBJ whole genome shotgun (WGS) entry which is preliminary data.</text>
</comment>
<evidence type="ECO:0008006" key="11">
    <source>
        <dbReference type="Google" id="ProtNLM"/>
    </source>
</evidence>
<dbReference type="GO" id="GO:0005886">
    <property type="term" value="C:plasma membrane"/>
    <property type="evidence" value="ECO:0007669"/>
    <property type="project" value="UniProtKB-SubCell"/>
</dbReference>
<organism evidence="9 10">
    <name type="scientific">Pseudoxanthomonas dokdonensis</name>
    <dbReference type="NCBI Taxonomy" id="344882"/>
    <lineage>
        <taxon>Bacteria</taxon>
        <taxon>Pseudomonadati</taxon>
        <taxon>Pseudomonadota</taxon>
        <taxon>Gammaproteobacteria</taxon>
        <taxon>Lysobacterales</taxon>
        <taxon>Lysobacteraceae</taxon>
        <taxon>Pseudoxanthomonas</taxon>
    </lineage>
</organism>
<dbReference type="InterPro" id="IPR025640">
    <property type="entry name" value="GYF_2"/>
</dbReference>
<evidence type="ECO:0000256" key="2">
    <source>
        <dbReference type="ARBA" id="ARBA00022475"/>
    </source>
</evidence>
<evidence type="ECO:0000259" key="7">
    <source>
        <dbReference type="Pfam" id="PF06271"/>
    </source>
</evidence>
<feature type="transmembrane region" description="Helical" evidence="6">
    <location>
        <begin position="233"/>
        <end position="253"/>
    </location>
</feature>
<feature type="transmembrane region" description="Helical" evidence="6">
    <location>
        <begin position="341"/>
        <end position="374"/>
    </location>
</feature>
<keyword evidence="5 6" id="KW-0472">Membrane</keyword>
<sequence>MTQWFFADELRQRQGPIDQSVLPRHFRDGRVTLDTLVWRDGMPQWQRLGDFADELDLLGSADASGLPAAAILTPAPPVQPAAPAAESVTAIESEVETALALEPALTAAAEATASRSGEPAHAPAPAPVAAASGHGRAVFTAREPSQQYVPPTLVDAAATLDTPYAPPRASIAATTAVVSDGEVVYAGFWKRVAACLIDSIVITVAGGVVGAIIGGLIGAGFGFNGGLGSTGIGIIQIVSNLVSISMAALYYAWFHSSANLATLGKMAIGIKVVRSNGEPISFLRGIGRYFGYLLSCLVFYIGVIMAGLTERKRALHDMLCDTVVVDKWAFTRYPERQRHELGTVTVVILVLGALLVVGSIILFGAVIFALLGAYS</sequence>
<dbReference type="STRING" id="344882.ABB29_09620"/>
<dbReference type="Proteomes" id="UP000052052">
    <property type="component" value="Unassembled WGS sequence"/>
</dbReference>
<evidence type="ECO:0000256" key="6">
    <source>
        <dbReference type="SAM" id="Phobius"/>
    </source>
</evidence>
<dbReference type="RefSeq" id="WP_057658519.1">
    <property type="nucleotide sequence ID" value="NZ_LDJL01000010.1"/>
</dbReference>
<dbReference type="AlphaFoldDB" id="A0A0R0CTD0"/>
<evidence type="ECO:0000313" key="10">
    <source>
        <dbReference type="Proteomes" id="UP000052052"/>
    </source>
</evidence>
<evidence type="ECO:0000313" key="9">
    <source>
        <dbReference type="EMBL" id="KRG69351.1"/>
    </source>
</evidence>
<evidence type="ECO:0000256" key="3">
    <source>
        <dbReference type="ARBA" id="ARBA00022692"/>
    </source>
</evidence>
<dbReference type="InterPro" id="IPR051791">
    <property type="entry name" value="Pra-immunoreactive"/>
</dbReference>
<name>A0A0R0CTD0_9GAMM</name>
<keyword evidence="3 6" id="KW-0812">Transmembrane</keyword>
<keyword evidence="4 6" id="KW-1133">Transmembrane helix</keyword>
<gene>
    <name evidence="9" type="ORF">ABB29_09620</name>
</gene>
<comment type="subcellular location">
    <subcellularLocation>
        <location evidence="1">Cell membrane</location>
        <topology evidence="1">Multi-pass membrane protein</topology>
    </subcellularLocation>
</comment>
<dbReference type="Pfam" id="PF06271">
    <property type="entry name" value="RDD"/>
    <property type="match status" value="1"/>
</dbReference>
<feature type="transmembrane region" description="Helical" evidence="6">
    <location>
        <begin position="289"/>
        <end position="308"/>
    </location>
</feature>
<evidence type="ECO:0000256" key="5">
    <source>
        <dbReference type="ARBA" id="ARBA00023136"/>
    </source>
</evidence>
<feature type="domain" description="RDD" evidence="7">
    <location>
        <begin position="185"/>
        <end position="320"/>
    </location>
</feature>
<dbReference type="PANTHER" id="PTHR36115:SF6">
    <property type="entry name" value="PROLINE-RICH ANTIGEN HOMOLOG"/>
    <property type="match status" value="1"/>
</dbReference>
<evidence type="ECO:0000256" key="4">
    <source>
        <dbReference type="ARBA" id="ARBA00022989"/>
    </source>
</evidence>
<protein>
    <recommendedName>
        <fullName evidence="11">RDD family protein</fullName>
    </recommendedName>
</protein>
<dbReference type="EMBL" id="LDJL01000010">
    <property type="protein sequence ID" value="KRG69351.1"/>
    <property type="molecule type" value="Genomic_DNA"/>
</dbReference>
<evidence type="ECO:0000256" key="1">
    <source>
        <dbReference type="ARBA" id="ARBA00004651"/>
    </source>
</evidence>
<dbReference type="OrthoDB" id="9793824at2"/>